<dbReference type="Pfam" id="PF00069">
    <property type="entry name" value="Pkinase"/>
    <property type="match status" value="1"/>
</dbReference>
<evidence type="ECO:0000256" key="6">
    <source>
        <dbReference type="SAM" id="MobiDB-lite"/>
    </source>
</evidence>
<dbReference type="PANTHER" id="PTHR43289">
    <property type="entry name" value="MITOGEN-ACTIVATED PROTEIN KINASE KINASE KINASE 20-RELATED"/>
    <property type="match status" value="1"/>
</dbReference>
<dbReference type="PANTHER" id="PTHR43289:SF6">
    <property type="entry name" value="SERINE_THREONINE-PROTEIN KINASE NEKL-3"/>
    <property type="match status" value="1"/>
</dbReference>
<proteinExistence type="predicted"/>
<evidence type="ECO:0000313" key="8">
    <source>
        <dbReference type="EMBL" id="RZT75825.1"/>
    </source>
</evidence>
<keyword evidence="4 5" id="KW-0067">ATP-binding</keyword>
<dbReference type="SMART" id="SM00220">
    <property type="entry name" value="S_TKc"/>
    <property type="match status" value="1"/>
</dbReference>
<feature type="region of interest" description="Disordered" evidence="6">
    <location>
        <begin position="278"/>
        <end position="328"/>
    </location>
</feature>
<dbReference type="RefSeq" id="WP_014236610.1">
    <property type="nucleotide sequence ID" value="NZ_SHKM01000003.1"/>
</dbReference>
<keyword evidence="1" id="KW-0808">Transferase</keyword>
<keyword evidence="3 8" id="KW-0418">Kinase</keyword>
<dbReference type="PROSITE" id="PS00108">
    <property type="entry name" value="PROTEIN_KINASE_ST"/>
    <property type="match status" value="1"/>
</dbReference>
<dbReference type="CDD" id="cd14014">
    <property type="entry name" value="STKc_PknB_like"/>
    <property type="match status" value="1"/>
</dbReference>
<feature type="binding site" evidence="5">
    <location>
        <position position="38"/>
    </location>
    <ligand>
        <name>ATP</name>
        <dbReference type="ChEBI" id="CHEBI:30616"/>
    </ligand>
</feature>
<dbReference type="InterPro" id="IPR008271">
    <property type="entry name" value="Ser/Thr_kinase_AS"/>
</dbReference>
<dbReference type="InterPro" id="IPR011009">
    <property type="entry name" value="Kinase-like_dom_sf"/>
</dbReference>
<dbReference type="SUPFAM" id="SSF56112">
    <property type="entry name" value="Protein kinase-like (PK-like)"/>
    <property type="match status" value="1"/>
</dbReference>
<feature type="domain" description="Protein kinase" evidence="7">
    <location>
        <begin position="9"/>
        <end position="272"/>
    </location>
</feature>
<organism evidence="8 9">
    <name type="scientific">Azospira oryzae</name>
    <dbReference type="NCBI Taxonomy" id="146939"/>
    <lineage>
        <taxon>Bacteria</taxon>
        <taxon>Pseudomonadati</taxon>
        <taxon>Pseudomonadota</taxon>
        <taxon>Betaproteobacteria</taxon>
        <taxon>Rhodocyclales</taxon>
        <taxon>Rhodocyclaceae</taxon>
        <taxon>Azospira</taxon>
    </lineage>
</organism>
<protein>
    <submittedName>
        <fullName evidence="8">Serine/threonine-protein kinase</fullName>
    </submittedName>
</protein>
<dbReference type="GO" id="GO:0016301">
    <property type="term" value="F:kinase activity"/>
    <property type="evidence" value="ECO:0007669"/>
    <property type="project" value="UniProtKB-KW"/>
</dbReference>
<dbReference type="PROSITE" id="PS50011">
    <property type="entry name" value="PROTEIN_KINASE_DOM"/>
    <property type="match status" value="1"/>
</dbReference>
<sequence>MTIQQLGRYRIDGVLGEGAMGVVYRAFDPLLERVVAIKTIKFDASLSEKESFERRFFREAKSVARLSHPAIVTLYDAGKAEDVAYMAMEFLEGRELRRFISEAGPLPYTRIADMMAAVADGLDYAHRQGVVHRDIKPANLMVLADGAVKITDFGIAQLQTGSKTMTGHMLGTPKYMAPEQIMGHPVDGRADIFSLGVVLYQWLTGVAPFDGETVTTIMYRVINEGPVLPTRLMPELPPGFEAILAKALAKSPEERYQTAGELAADLRRYAELGSPGPVLGLAAQAQPQPRIPPSPSEDPTMLLAHPFTDTNPLSLSPAPQEAPASPPARRGKALWLGIAAVAIAGGAFALLPTERSAGNGATPAPAASTAAPEPQPAARVDLAIAPWGEVVVDGEPKGISPPLESIELLPGHHEVEIRNGQSEPHRLTLELGAGDTYKIKHKFK</sequence>
<dbReference type="EMBL" id="SHKM01000003">
    <property type="protein sequence ID" value="RZT75825.1"/>
    <property type="molecule type" value="Genomic_DNA"/>
</dbReference>
<gene>
    <name evidence="8" type="ORF">EV678_3012</name>
</gene>
<name>A0ABY0IM35_9RHOO</name>
<evidence type="ECO:0000256" key="2">
    <source>
        <dbReference type="ARBA" id="ARBA00022741"/>
    </source>
</evidence>
<dbReference type="InterPro" id="IPR000719">
    <property type="entry name" value="Prot_kinase_dom"/>
</dbReference>
<evidence type="ECO:0000313" key="9">
    <source>
        <dbReference type="Proteomes" id="UP000292136"/>
    </source>
</evidence>
<evidence type="ECO:0000256" key="3">
    <source>
        <dbReference type="ARBA" id="ARBA00022777"/>
    </source>
</evidence>
<dbReference type="PROSITE" id="PS00107">
    <property type="entry name" value="PROTEIN_KINASE_ATP"/>
    <property type="match status" value="1"/>
</dbReference>
<keyword evidence="9" id="KW-1185">Reference proteome</keyword>
<dbReference type="Proteomes" id="UP000292136">
    <property type="component" value="Unassembled WGS sequence"/>
</dbReference>
<evidence type="ECO:0000259" key="7">
    <source>
        <dbReference type="PROSITE" id="PS50011"/>
    </source>
</evidence>
<dbReference type="Gene3D" id="1.10.510.10">
    <property type="entry name" value="Transferase(Phosphotransferase) domain 1"/>
    <property type="match status" value="1"/>
</dbReference>
<keyword evidence="2 5" id="KW-0547">Nucleotide-binding</keyword>
<reference evidence="8 9" key="1">
    <citation type="submission" date="2019-02" db="EMBL/GenBank/DDBJ databases">
        <title>Genomic Encyclopedia of Type Strains, Phase IV (KMG-IV): sequencing the most valuable type-strain genomes for metagenomic binning, comparative biology and taxonomic classification.</title>
        <authorList>
            <person name="Goeker M."/>
        </authorList>
    </citation>
    <scope>NUCLEOTIDE SEQUENCE [LARGE SCALE GENOMIC DNA]</scope>
    <source>
        <strain evidence="8 9">DSM 21223</strain>
    </source>
</reference>
<evidence type="ECO:0000256" key="1">
    <source>
        <dbReference type="ARBA" id="ARBA00022679"/>
    </source>
</evidence>
<dbReference type="Gene3D" id="3.30.200.20">
    <property type="entry name" value="Phosphorylase Kinase, domain 1"/>
    <property type="match status" value="1"/>
</dbReference>
<accession>A0ABY0IM35</accession>
<feature type="compositionally biased region" description="Low complexity" evidence="6">
    <location>
        <begin position="312"/>
        <end position="323"/>
    </location>
</feature>
<evidence type="ECO:0000256" key="5">
    <source>
        <dbReference type="PROSITE-ProRule" id="PRU10141"/>
    </source>
</evidence>
<comment type="caution">
    <text evidence="8">The sequence shown here is derived from an EMBL/GenBank/DDBJ whole genome shotgun (WGS) entry which is preliminary data.</text>
</comment>
<evidence type="ECO:0000256" key="4">
    <source>
        <dbReference type="ARBA" id="ARBA00022840"/>
    </source>
</evidence>
<dbReference type="InterPro" id="IPR017441">
    <property type="entry name" value="Protein_kinase_ATP_BS"/>
</dbReference>